<dbReference type="InterPro" id="IPR029058">
    <property type="entry name" value="AB_hydrolase_fold"/>
</dbReference>
<dbReference type="InterPro" id="IPR008886">
    <property type="entry name" value="UPF0227/Esterase_YqiA"/>
</dbReference>
<dbReference type="SUPFAM" id="SSF53474">
    <property type="entry name" value="alpha/beta-Hydrolases"/>
    <property type="match status" value="1"/>
</dbReference>
<keyword evidence="2" id="KW-1185">Reference proteome</keyword>
<organism evidence="1 2">
    <name type="scientific">Spongiibacter nanhainus</name>
    <dbReference type="NCBI Taxonomy" id="2794344"/>
    <lineage>
        <taxon>Bacteria</taxon>
        <taxon>Pseudomonadati</taxon>
        <taxon>Pseudomonadota</taxon>
        <taxon>Gammaproteobacteria</taxon>
        <taxon>Cellvibrionales</taxon>
        <taxon>Spongiibacteraceae</taxon>
        <taxon>Spongiibacter</taxon>
    </lineage>
</organism>
<dbReference type="Gene3D" id="3.40.50.1820">
    <property type="entry name" value="alpha/beta hydrolase"/>
    <property type="match status" value="1"/>
</dbReference>
<dbReference type="PANTHER" id="PTHR35602:SF3">
    <property type="entry name" value="ESTERASE YQIA"/>
    <property type="match status" value="1"/>
</dbReference>
<keyword evidence="1" id="KW-0378">Hydrolase</keyword>
<dbReference type="GO" id="GO:0016787">
    <property type="term" value="F:hydrolase activity"/>
    <property type="evidence" value="ECO:0007669"/>
    <property type="project" value="UniProtKB-KW"/>
</dbReference>
<dbReference type="Proteomes" id="UP000596063">
    <property type="component" value="Chromosome"/>
</dbReference>
<proteinExistence type="predicted"/>
<reference evidence="1 2" key="1">
    <citation type="submission" date="2020-12" db="EMBL/GenBank/DDBJ databases">
        <authorList>
            <person name="Shan Y."/>
        </authorList>
    </citation>
    <scope>NUCLEOTIDE SEQUENCE [LARGE SCALE GENOMIC DNA]</scope>
    <source>
        <strain evidence="2">csc3.9</strain>
    </source>
</reference>
<gene>
    <name evidence="1" type="ORF">I6N98_00700</name>
</gene>
<dbReference type="RefSeq" id="WP_198569923.1">
    <property type="nucleotide sequence ID" value="NZ_CP066167.1"/>
</dbReference>
<sequence length="197" mass="22158">MGHLLINIHGFLSSHQSPKVLALGDAIRHRFPSVDFVSPALPDRPKDAVAVVESLITQHADQYKTIGLIGHSMGAYFATCLAVRHQLKAVLVNPVVRGYEIMCEFYGPVHNPHTGRDFEIDETDIDYLVSIYLEALPEPWRFLLMQQLGDEIVDPAVAKEYYRDSPRIVEQGGNHDFAGLENHTDEIVHFLFGEARL</sequence>
<evidence type="ECO:0000313" key="1">
    <source>
        <dbReference type="EMBL" id="QQD18429.1"/>
    </source>
</evidence>
<dbReference type="AlphaFoldDB" id="A0A7T4R0Z0"/>
<protein>
    <submittedName>
        <fullName evidence="1">Alpha/beta fold hydrolase</fullName>
    </submittedName>
</protein>
<name>A0A7T4R0Z0_9GAMM</name>
<accession>A0A7T4R0Z0</accession>
<dbReference type="KEGG" id="snan:I6N98_00700"/>
<evidence type="ECO:0000313" key="2">
    <source>
        <dbReference type="Proteomes" id="UP000596063"/>
    </source>
</evidence>
<dbReference type="Pfam" id="PF05728">
    <property type="entry name" value="UPF0227"/>
    <property type="match status" value="1"/>
</dbReference>
<dbReference type="EMBL" id="CP066167">
    <property type="protein sequence ID" value="QQD18429.1"/>
    <property type="molecule type" value="Genomic_DNA"/>
</dbReference>
<dbReference type="PANTHER" id="PTHR35602">
    <property type="entry name" value="ESTERASE YQIA-RELATED"/>
    <property type="match status" value="1"/>
</dbReference>